<feature type="region of interest" description="Disordered" evidence="1">
    <location>
        <begin position="323"/>
        <end position="346"/>
    </location>
</feature>
<dbReference type="GO" id="GO:0035241">
    <property type="term" value="F:protein-arginine omega-N monomethyltransferase activity"/>
    <property type="evidence" value="ECO:0007669"/>
    <property type="project" value="TreeGrafter"/>
</dbReference>
<evidence type="ECO:0000313" key="2">
    <source>
        <dbReference type="EMBL" id="PFH36289.1"/>
    </source>
</evidence>
<evidence type="ECO:0000313" key="3">
    <source>
        <dbReference type="Proteomes" id="UP000224006"/>
    </source>
</evidence>
<dbReference type="AlphaFoldDB" id="A0A2A9MEI6"/>
<dbReference type="GeneID" id="40309411"/>
<sequence length="410" mass="45371">MESSQRRYLVENIEDEIEQWCSLEYEHICQVVGEDRVVFTNILNSDIPEVRKKYKAKFMTDSIGQLKEDLAWEKAVLLDMDAEQTLAPGDAKDFELCVFGGILGNVPSDDRTAEVRKHDLRHARNLGPEQMTTNTAVLVTKIVLEDQVPLSDIPFVDDPEIPVDDKGCETVSLPFRYVSKSYYTKQDADRDTPVLPEGMLDYLKESGSFSLEFVFPQRGKFSDLLTETMRQLWSFSLYGAVVAVCCGRVNAFRAGSRLLLNPVPTAGPIQRDVWGRPVKIAEPRYQWNVAAGQTVNDPVFGSLSGTPGIPLAGSTGPNLLYGQTTTLSGRSLAPAPPPPTALSPAGETPGLCRPFVVQDYCRSVSTATAQLSAAPHKEQPQPPPRNCMRRHSRHLSRRSQGPCQSSLAYL</sequence>
<feature type="compositionally biased region" description="Basic residues" evidence="1">
    <location>
        <begin position="387"/>
        <end position="397"/>
    </location>
</feature>
<dbReference type="CDD" id="cd18090">
    <property type="entry name" value="Arginine_MT_Sfm1"/>
    <property type="match status" value="1"/>
</dbReference>
<dbReference type="KEGG" id="bbes:BESB_044810"/>
<dbReference type="InterPro" id="IPR007364">
    <property type="entry name" value="SFM1-like"/>
</dbReference>
<proteinExistence type="predicted"/>
<comment type="caution">
    <text evidence="2">The sequence shown here is derived from an EMBL/GenBank/DDBJ whole genome shotgun (WGS) entry which is preliminary data.</text>
</comment>
<feature type="compositionally biased region" description="Polar residues" evidence="1">
    <location>
        <begin position="401"/>
        <end position="410"/>
    </location>
</feature>
<organism evidence="2 3">
    <name type="scientific">Besnoitia besnoiti</name>
    <name type="common">Apicomplexan protozoan</name>
    <dbReference type="NCBI Taxonomy" id="94643"/>
    <lineage>
        <taxon>Eukaryota</taxon>
        <taxon>Sar</taxon>
        <taxon>Alveolata</taxon>
        <taxon>Apicomplexa</taxon>
        <taxon>Conoidasida</taxon>
        <taxon>Coccidia</taxon>
        <taxon>Eucoccidiorida</taxon>
        <taxon>Eimeriorina</taxon>
        <taxon>Sarcocystidae</taxon>
        <taxon>Besnoitia</taxon>
    </lineage>
</organism>
<name>A0A2A9MEI6_BESBE</name>
<dbReference type="PANTHER" id="PTHR35517:SF1">
    <property type="entry name" value="PROTEIN ARGININE N-METHYLTRANSFERASE SFM1"/>
    <property type="match status" value="1"/>
</dbReference>
<feature type="region of interest" description="Disordered" evidence="1">
    <location>
        <begin position="368"/>
        <end position="410"/>
    </location>
</feature>
<reference evidence="2 3" key="1">
    <citation type="submission" date="2017-09" db="EMBL/GenBank/DDBJ databases">
        <title>Genome sequencing of Besnoitia besnoiti strain Bb-Ger1.</title>
        <authorList>
            <person name="Schares G."/>
            <person name="Venepally P."/>
            <person name="Lorenzi H.A."/>
        </authorList>
    </citation>
    <scope>NUCLEOTIDE SEQUENCE [LARGE SCALE GENOMIC DNA]</scope>
    <source>
        <strain evidence="2 3">Bb-Ger1</strain>
    </source>
</reference>
<dbReference type="EMBL" id="NWUJ01000003">
    <property type="protein sequence ID" value="PFH36289.1"/>
    <property type="molecule type" value="Genomic_DNA"/>
</dbReference>
<dbReference type="Pfam" id="PF04252">
    <property type="entry name" value="SFM1-like"/>
    <property type="match status" value="1"/>
</dbReference>
<dbReference type="VEuPathDB" id="ToxoDB:BESB_044810"/>
<dbReference type="RefSeq" id="XP_029220298.1">
    <property type="nucleotide sequence ID" value="XM_029362932.1"/>
</dbReference>
<dbReference type="Proteomes" id="UP000224006">
    <property type="component" value="Chromosome III"/>
</dbReference>
<protein>
    <recommendedName>
        <fullName evidence="4">SAM-dependent RNA methyltransferase</fullName>
    </recommendedName>
</protein>
<evidence type="ECO:0008006" key="4">
    <source>
        <dbReference type="Google" id="ProtNLM"/>
    </source>
</evidence>
<accession>A0A2A9MEI6</accession>
<dbReference type="OrthoDB" id="373498at2759"/>
<gene>
    <name evidence="2" type="ORF">BESB_044810</name>
</gene>
<dbReference type="PANTHER" id="PTHR35517">
    <property type="entry name" value="PROTEIN ARGININE N-METHYLTRANSFERASE SFM1"/>
    <property type="match status" value="1"/>
</dbReference>
<keyword evidence="3" id="KW-1185">Reference proteome</keyword>
<evidence type="ECO:0000256" key="1">
    <source>
        <dbReference type="SAM" id="MobiDB-lite"/>
    </source>
</evidence>